<dbReference type="RefSeq" id="WP_208132472.1">
    <property type="nucleotide sequence ID" value="NZ_BAABGQ010000004.1"/>
</dbReference>
<gene>
    <name evidence="7" type="ORF">GCM10023172_07210</name>
</gene>
<evidence type="ECO:0000256" key="4">
    <source>
        <dbReference type="PROSITE-ProRule" id="PRU00433"/>
    </source>
</evidence>
<keyword evidence="3 4" id="KW-0408">Iron</keyword>
<dbReference type="PROSITE" id="PS51007">
    <property type="entry name" value="CYTC"/>
    <property type="match status" value="1"/>
</dbReference>
<evidence type="ECO:0000313" key="7">
    <source>
        <dbReference type="EMBL" id="GAA4495463.1"/>
    </source>
</evidence>
<keyword evidence="5" id="KW-0732">Signal</keyword>
<keyword evidence="2 4" id="KW-0479">Metal-binding</keyword>
<dbReference type="PROSITE" id="PS51257">
    <property type="entry name" value="PROKAR_LIPOPROTEIN"/>
    <property type="match status" value="1"/>
</dbReference>
<dbReference type="InterPro" id="IPR009056">
    <property type="entry name" value="Cyt_c-like_dom"/>
</dbReference>
<evidence type="ECO:0000313" key="8">
    <source>
        <dbReference type="Proteomes" id="UP001501243"/>
    </source>
</evidence>
<evidence type="ECO:0000256" key="2">
    <source>
        <dbReference type="ARBA" id="ARBA00022723"/>
    </source>
</evidence>
<reference evidence="8" key="1">
    <citation type="journal article" date="2019" name="Int. J. Syst. Evol. Microbiol.">
        <title>The Global Catalogue of Microorganisms (GCM) 10K type strain sequencing project: providing services to taxonomists for standard genome sequencing and annotation.</title>
        <authorList>
            <consortium name="The Broad Institute Genomics Platform"/>
            <consortium name="The Broad Institute Genome Sequencing Center for Infectious Disease"/>
            <person name="Wu L."/>
            <person name="Ma J."/>
        </authorList>
    </citation>
    <scope>NUCLEOTIDE SEQUENCE [LARGE SCALE GENOMIC DNA]</scope>
    <source>
        <strain evidence="8">JCM 17841</strain>
    </source>
</reference>
<name>A0ABP8Q073_9BACT</name>
<accession>A0ABP8Q073</accession>
<evidence type="ECO:0000259" key="6">
    <source>
        <dbReference type="PROSITE" id="PS51007"/>
    </source>
</evidence>
<protein>
    <recommendedName>
        <fullName evidence="6">Cytochrome c domain-containing protein</fullName>
    </recommendedName>
</protein>
<evidence type="ECO:0000256" key="1">
    <source>
        <dbReference type="ARBA" id="ARBA00022617"/>
    </source>
</evidence>
<organism evidence="7 8">
    <name type="scientific">Hymenobacter ginsengisoli</name>
    <dbReference type="NCBI Taxonomy" id="1051626"/>
    <lineage>
        <taxon>Bacteria</taxon>
        <taxon>Pseudomonadati</taxon>
        <taxon>Bacteroidota</taxon>
        <taxon>Cytophagia</taxon>
        <taxon>Cytophagales</taxon>
        <taxon>Hymenobacteraceae</taxon>
        <taxon>Hymenobacter</taxon>
    </lineage>
</organism>
<evidence type="ECO:0000256" key="3">
    <source>
        <dbReference type="ARBA" id="ARBA00023004"/>
    </source>
</evidence>
<dbReference type="Proteomes" id="UP001501243">
    <property type="component" value="Unassembled WGS sequence"/>
</dbReference>
<comment type="caution">
    <text evidence="7">The sequence shown here is derived from an EMBL/GenBank/DDBJ whole genome shotgun (WGS) entry which is preliminary data.</text>
</comment>
<feature type="chain" id="PRO_5047246993" description="Cytochrome c domain-containing protein" evidence="5">
    <location>
        <begin position="20"/>
        <end position="124"/>
    </location>
</feature>
<evidence type="ECO:0000256" key="5">
    <source>
        <dbReference type="SAM" id="SignalP"/>
    </source>
</evidence>
<proteinExistence type="predicted"/>
<keyword evidence="8" id="KW-1185">Reference proteome</keyword>
<dbReference type="EMBL" id="BAABGQ010000004">
    <property type="protein sequence ID" value="GAA4495463.1"/>
    <property type="molecule type" value="Genomic_DNA"/>
</dbReference>
<feature type="signal peptide" evidence="5">
    <location>
        <begin position="1"/>
        <end position="19"/>
    </location>
</feature>
<feature type="domain" description="Cytochrome c" evidence="6">
    <location>
        <begin position="18"/>
        <end position="121"/>
    </location>
</feature>
<sequence length="124" mass="12297">MVIKLLTLASAALLLGACASQNGEDLLASGGVPTPACDTSHVTYAGTVAPILQQCSGCHGGSQPSAGFAVGSYAQVSTKAANGQLLGTLNHDAGYSPMPKGGAKLSDCDLAKLRQWVAAGAPNN</sequence>
<keyword evidence="1 4" id="KW-0349">Heme</keyword>
<dbReference type="InterPro" id="IPR036909">
    <property type="entry name" value="Cyt_c-like_dom_sf"/>
</dbReference>
<dbReference type="SUPFAM" id="SSF46626">
    <property type="entry name" value="Cytochrome c"/>
    <property type="match status" value="1"/>
</dbReference>